<evidence type="ECO:0000313" key="3">
    <source>
        <dbReference type="Proteomes" id="UP001596395"/>
    </source>
</evidence>
<reference evidence="2 3" key="1">
    <citation type="journal article" date="2019" name="Int. J. Syst. Evol. Microbiol.">
        <title>The Global Catalogue of Microorganisms (GCM) 10K type strain sequencing project: providing services to taxonomists for standard genome sequencing and annotation.</title>
        <authorList>
            <consortium name="The Broad Institute Genomics Platform"/>
            <consortium name="The Broad Institute Genome Sequencing Center for Infectious Disease"/>
            <person name="Wu L."/>
            <person name="Ma J."/>
        </authorList>
    </citation>
    <scope>NUCLEOTIDE SEQUENCE [LARGE SCALE GENOMIC DNA]</scope>
    <source>
        <strain evidence="2 3">GX26</strain>
    </source>
</reference>
<keyword evidence="1" id="KW-0812">Transmembrane</keyword>
<evidence type="ECO:0000313" key="2">
    <source>
        <dbReference type="EMBL" id="MFC6954621.1"/>
    </source>
</evidence>
<dbReference type="RefSeq" id="WP_336351559.1">
    <property type="nucleotide sequence ID" value="NZ_JAZAQL010000003.1"/>
</dbReference>
<protein>
    <recommendedName>
        <fullName evidence="4">DUF1345 domain-containing protein</fullName>
    </recommendedName>
</protein>
<organism evidence="2 3">
    <name type="scientific">Halorubellus litoreus</name>
    <dbReference type="NCBI Taxonomy" id="755308"/>
    <lineage>
        <taxon>Archaea</taxon>
        <taxon>Methanobacteriati</taxon>
        <taxon>Methanobacteriota</taxon>
        <taxon>Stenosarchaea group</taxon>
        <taxon>Halobacteria</taxon>
        <taxon>Halobacteriales</taxon>
        <taxon>Halorubellaceae</taxon>
        <taxon>Halorubellus</taxon>
    </lineage>
</organism>
<keyword evidence="1" id="KW-0472">Membrane</keyword>
<comment type="caution">
    <text evidence="2">The sequence shown here is derived from an EMBL/GenBank/DDBJ whole genome shotgun (WGS) entry which is preliminary data.</text>
</comment>
<evidence type="ECO:0000256" key="1">
    <source>
        <dbReference type="SAM" id="Phobius"/>
    </source>
</evidence>
<name>A0ABD5VHU9_9EURY</name>
<sequence>MQPRCRSRTPSPSRRLIVLCLAVWFGVLGAYLGGALPLSVPELSSFTVASTVVFSGLAVAYELGY</sequence>
<evidence type="ECO:0008006" key="4">
    <source>
        <dbReference type="Google" id="ProtNLM"/>
    </source>
</evidence>
<keyword evidence="1" id="KW-1133">Transmembrane helix</keyword>
<gene>
    <name evidence="2" type="ORF">ACFQGB_17285</name>
</gene>
<keyword evidence="3" id="KW-1185">Reference proteome</keyword>
<dbReference type="EMBL" id="JBHSXN010000003">
    <property type="protein sequence ID" value="MFC6954621.1"/>
    <property type="molecule type" value="Genomic_DNA"/>
</dbReference>
<dbReference type="AlphaFoldDB" id="A0ABD5VHU9"/>
<dbReference type="Proteomes" id="UP001596395">
    <property type="component" value="Unassembled WGS sequence"/>
</dbReference>
<accession>A0ABD5VHU9</accession>
<feature type="transmembrane region" description="Helical" evidence="1">
    <location>
        <begin position="16"/>
        <end position="37"/>
    </location>
</feature>
<proteinExistence type="predicted"/>